<organism evidence="2 3">
    <name type="scientific">Rhodobacter lacus</name>
    <dbReference type="NCBI Taxonomy" id="1641972"/>
    <lineage>
        <taxon>Bacteria</taxon>
        <taxon>Pseudomonadati</taxon>
        <taxon>Pseudomonadota</taxon>
        <taxon>Alphaproteobacteria</taxon>
        <taxon>Rhodobacterales</taxon>
        <taxon>Rhodobacter group</taxon>
        <taxon>Rhodobacter</taxon>
    </lineage>
</organism>
<feature type="domain" description="Endonuclease/exonuclease/phosphatase" evidence="1">
    <location>
        <begin position="77"/>
        <end position="316"/>
    </location>
</feature>
<accession>A0ABW5A7C3</accession>
<evidence type="ECO:0000313" key="3">
    <source>
        <dbReference type="Proteomes" id="UP001597413"/>
    </source>
</evidence>
<evidence type="ECO:0000313" key="2">
    <source>
        <dbReference type="EMBL" id="MFD2173416.1"/>
    </source>
</evidence>
<dbReference type="Proteomes" id="UP001597413">
    <property type="component" value="Unassembled WGS sequence"/>
</dbReference>
<dbReference type="RefSeq" id="WP_377387873.1">
    <property type="nucleotide sequence ID" value="NZ_JBHUIX010000004.1"/>
</dbReference>
<dbReference type="SUPFAM" id="SSF56219">
    <property type="entry name" value="DNase I-like"/>
    <property type="match status" value="1"/>
</dbReference>
<keyword evidence="3" id="KW-1185">Reference proteome</keyword>
<comment type="caution">
    <text evidence="2">The sequence shown here is derived from an EMBL/GenBank/DDBJ whole genome shotgun (WGS) entry which is preliminary data.</text>
</comment>
<keyword evidence="2" id="KW-0378">Hydrolase</keyword>
<proteinExistence type="predicted"/>
<gene>
    <name evidence="2" type="ORF">ACFSM0_04845</name>
</gene>
<dbReference type="GO" id="GO:0004519">
    <property type="term" value="F:endonuclease activity"/>
    <property type="evidence" value="ECO:0007669"/>
    <property type="project" value="UniProtKB-KW"/>
</dbReference>
<dbReference type="Pfam" id="PF03372">
    <property type="entry name" value="Exo_endo_phos"/>
    <property type="match status" value="1"/>
</dbReference>
<name>A0ABW5A7C3_9RHOB</name>
<dbReference type="EMBL" id="JBHUIX010000004">
    <property type="protein sequence ID" value="MFD2173416.1"/>
    <property type="molecule type" value="Genomic_DNA"/>
</dbReference>
<reference evidence="3" key="1">
    <citation type="journal article" date="2019" name="Int. J. Syst. Evol. Microbiol.">
        <title>The Global Catalogue of Microorganisms (GCM) 10K type strain sequencing project: providing services to taxonomists for standard genome sequencing and annotation.</title>
        <authorList>
            <consortium name="The Broad Institute Genomics Platform"/>
            <consortium name="The Broad Institute Genome Sequencing Center for Infectious Disease"/>
            <person name="Wu L."/>
            <person name="Ma J."/>
        </authorList>
    </citation>
    <scope>NUCLEOTIDE SEQUENCE [LARGE SCALE GENOMIC DNA]</scope>
    <source>
        <strain evidence="3">CCUG 55131</strain>
    </source>
</reference>
<sequence>MIFATTPRLAAPGQAERAAFASATPRDLATHDSLCATVPALAELETGAAAPELALTFPIRVAAWNLERCLFPEPSAQALAGADLVLLSELDHGMARTAQVDTAREIARHLGLAHAFGVEFLELGLGSEIERDFCTDPVNRNGFHGNAILARTALIRPFLLRLPGQGHWFCDAGQPRLGGRIAVGAEIATTAGPVVFASTHLESSDTGPIRGAQMAALIAALDTHFPGVPALIGGDLNTGNCPGGDWRTEPLFDIARAGGFIVAGGPEHQPTTRPSLITRFPDRAMKLDWFLARGLKLGVTSIHPSLAPGGHPLSDHDRIETTILALI</sequence>
<protein>
    <submittedName>
        <fullName evidence="2">Endonuclease/exonuclease/phosphatase family protein</fullName>
    </submittedName>
</protein>
<evidence type="ECO:0000259" key="1">
    <source>
        <dbReference type="Pfam" id="PF03372"/>
    </source>
</evidence>
<keyword evidence="2" id="KW-0255">Endonuclease</keyword>
<dbReference type="InterPro" id="IPR036691">
    <property type="entry name" value="Endo/exonu/phosph_ase_sf"/>
</dbReference>
<dbReference type="Gene3D" id="3.60.10.10">
    <property type="entry name" value="Endonuclease/exonuclease/phosphatase"/>
    <property type="match status" value="1"/>
</dbReference>
<keyword evidence="2" id="KW-0540">Nuclease</keyword>
<dbReference type="InterPro" id="IPR005135">
    <property type="entry name" value="Endo/exonuclease/phosphatase"/>
</dbReference>